<comment type="caution">
    <text evidence="3">The sequence shown here is derived from an EMBL/GenBank/DDBJ whole genome shotgun (WGS) entry which is preliminary data.</text>
</comment>
<accession>A0A7Z9BMD5</accession>
<organism evidence="3 4">
    <name type="scientific">Planktothrix serta PCC 8927</name>
    <dbReference type="NCBI Taxonomy" id="671068"/>
    <lineage>
        <taxon>Bacteria</taxon>
        <taxon>Bacillati</taxon>
        <taxon>Cyanobacteriota</taxon>
        <taxon>Cyanophyceae</taxon>
        <taxon>Oscillatoriophycideae</taxon>
        <taxon>Oscillatoriales</taxon>
        <taxon>Microcoleaceae</taxon>
        <taxon>Planktothrix</taxon>
    </lineage>
</organism>
<evidence type="ECO:0000313" key="4">
    <source>
        <dbReference type="Proteomes" id="UP000184550"/>
    </source>
</evidence>
<sequence>MISEFPEHLEEEKPELTEPIVKPHRQSNPLSLTEPYKLSNRSWSAEPYKPSNLPSLTETYKPSNRSLLTETYKPSNRPSPSNVIVDEDPELDARKGLSETEGSNALDIAKYLITLASPEEEDLMTNLRLQKLLYYAQGFHLALFGKRLFTEKIEAWQYGPVVPDVYRIYKQYGSNPLPQPDDFNIDQYSQETQELLDEVYEVYGQYTAPILKRFTHQEPPYKETDLNAEISLDLMKAYFETQLLK</sequence>
<name>A0A7Z9BMD5_9CYAN</name>
<feature type="compositionally biased region" description="Basic and acidic residues" evidence="1">
    <location>
        <begin position="1"/>
        <end position="16"/>
    </location>
</feature>
<dbReference type="InterPro" id="IPR025272">
    <property type="entry name" value="SocA_Panacea"/>
</dbReference>
<evidence type="ECO:0000313" key="3">
    <source>
        <dbReference type="EMBL" id="VXD11658.1"/>
    </source>
</evidence>
<feature type="region of interest" description="Disordered" evidence="1">
    <location>
        <begin position="1"/>
        <end position="91"/>
    </location>
</feature>
<reference evidence="3" key="1">
    <citation type="submission" date="2019-10" db="EMBL/GenBank/DDBJ databases">
        <authorList>
            <consortium name="Genoscope - CEA"/>
            <person name="William W."/>
        </authorList>
    </citation>
    <scope>NUCLEOTIDE SEQUENCE [LARGE SCALE GENOMIC DNA]</scope>
    <source>
        <strain evidence="3">BBR_PRJEB10992</strain>
    </source>
</reference>
<gene>
    <name evidence="3" type="ORF">PL8927_140224</name>
</gene>
<feature type="domain" description="Antitoxin SocA-like Panacea" evidence="2">
    <location>
        <begin position="129"/>
        <end position="220"/>
    </location>
</feature>
<evidence type="ECO:0000256" key="1">
    <source>
        <dbReference type="SAM" id="MobiDB-lite"/>
    </source>
</evidence>
<dbReference type="AlphaFoldDB" id="A0A7Z9BMD5"/>
<dbReference type="EMBL" id="CZCU02000046">
    <property type="protein sequence ID" value="VXD11658.1"/>
    <property type="molecule type" value="Genomic_DNA"/>
</dbReference>
<protein>
    <submittedName>
        <fullName evidence="3">Phage-associated protein (Modular protein)</fullName>
    </submittedName>
</protein>
<feature type="compositionally biased region" description="Polar residues" evidence="1">
    <location>
        <begin position="52"/>
        <end position="82"/>
    </location>
</feature>
<dbReference type="RefSeq" id="WP_231505900.1">
    <property type="nucleotide sequence ID" value="NZ_LR734832.1"/>
</dbReference>
<proteinExistence type="predicted"/>
<dbReference type="Proteomes" id="UP000184550">
    <property type="component" value="Unassembled WGS sequence"/>
</dbReference>
<dbReference type="Pfam" id="PF13274">
    <property type="entry name" value="SocA_Panacea"/>
    <property type="match status" value="1"/>
</dbReference>
<evidence type="ECO:0000259" key="2">
    <source>
        <dbReference type="Pfam" id="PF13274"/>
    </source>
</evidence>
<keyword evidence="4" id="KW-1185">Reference proteome</keyword>